<gene>
    <name evidence="2" type="ORF">IEQ34_020026</name>
</gene>
<organism evidence="2 3">
    <name type="scientific">Dendrobium chrysotoxum</name>
    <name type="common">Orchid</name>
    <dbReference type="NCBI Taxonomy" id="161865"/>
    <lineage>
        <taxon>Eukaryota</taxon>
        <taxon>Viridiplantae</taxon>
        <taxon>Streptophyta</taxon>
        <taxon>Embryophyta</taxon>
        <taxon>Tracheophyta</taxon>
        <taxon>Spermatophyta</taxon>
        <taxon>Magnoliopsida</taxon>
        <taxon>Liliopsida</taxon>
        <taxon>Asparagales</taxon>
        <taxon>Orchidaceae</taxon>
        <taxon>Epidendroideae</taxon>
        <taxon>Malaxideae</taxon>
        <taxon>Dendrobiinae</taxon>
        <taxon>Dendrobium</taxon>
    </lineage>
</organism>
<reference evidence="2 3" key="1">
    <citation type="journal article" date="2021" name="Hortic Res">
        <title>Chromosome-scale assembly of the Dendrobium chrysotoxum genome enhances the understanding of orchid evolution.</title>
        <authorList>
            <person name="Zhang Y."/>
            <person name="Zhang G.Q."/>
            <person name="Zhang D."/>
            <person name="Liu X.D."/>
            <person name="Xu X.Y."/>
            <person name="Sun W.H."/>
            <person name="Yu X."/>
            <person name="Zhu X."/>
            <person name="Wang Z.W."/>
            <person name="Zhao X."/>
            <person name="Zhong W.Y."/>
            <person name="Chen H."/>
            <person name="Yin W.L."/>
            <person name="Huang T."/>
            <person name="Niu S.C."/>
            <person name="Liu Z.J."/>
        </authorList>
    </citation>
    <scope>NUCLEOTIDE SEQUENCE [LARGE SCALE GENOMIC DNA]</scope>
    <source>
        <strain evidence="2">Lindl</strain>
    </source>
</reference>
<dbReference type="EMBL" id="JAGFBR010000017">
    <property type="protein sequence ID" value="KAH0452727.1"/>
    <property type="molecule type" value="Genomic_DNA"/>
</dbReference>
<name>A0AAV7G8X3_DENCH</name>
<proteinExistence type="predicted"/>
<protein>
    <submittedName>
        <fullName evidence="2">Uncharacterized protein</fullName>
    </submittedName>
</protein>
<dbReference type="AlphaFoldDB" id="A0AAV7G8X3"/>
<evidence type="ECO:0000313" key="2">
    <source>
        <dbReference type="EMBL" id="KAH0452727.1"/>
    </source>
</evidence>
<accession>A0AAV7G8X3</accession>
<evidence type="ECO:0000313" key="3">
    <source>
        <dbReference type="Proteomes" id="UP000775213"/>
    </source>
</evidence>
<feature type="region of interest" description="Disordered" evidence="1">
    <location>
        <begin position="1"/>
        <end position="26"/>
    </location>
</feature>
<keyword evidence="3" id="KW-1185">Reference proteome</keyword>
<sequence>MRAGWKRRRAFDEEVSDQASFPPITASLSTSNNLMRSVADERKIRDLRPHIRLNASLDSIQDKKCKKMIHLLVT</sequence>
<evidence type="ECO:0000256" key="1">
    <source>
        <dbReference type="SAM" id="MobiDB-lite"/>
    </source>
</evidence>
<dbReference type="Proteomes" id="UP000775213">
    <property type="component" value="Unassembled WGS sequence"/>
</dbReference>
<comment type="caution">
    <text evidence="2">The sequence shown here is derived from an EMBL/GenBank/DDBJ whole genome shotgun (WGS) entry which is preliminary data.</text>
</comment>